<organism evidence="1 2">
    <name type="scientific">Sellimonas catena</name>
    <dbReference type="NCBI Taxonomy" id="2994035"/>
    <lineage>
        <taxon>Bacteria</taxon>
        <taxon>Bacillati</taxon>
        <taxon>Bacillota</taxon>
        <taxon>Clostridia</taxon>
        <taxon>Lachnospirales</taxon>
        <taxon>Lachnospiraceae</taxon>
        <taxon>Sellimonas</taxon>
    </lineage>
</organism>
<reference evidence="1" key="3">
    <citation type="journal article" date="2023" name="Int. J. Syst. Evol. Microbiol.">
        <title>Sellimonas catena sp. nov., isolated from human faeces.</title>
        <authorList>
            <person name="Hisatomi A."/>
            <person name="Ohkuma M."/>
            <person name="Sakamoto M."/>
        </authorList>
    </citation>
    <scope>NUCLEOTIDE SEQUENCE</scope>
    <source>
        <strain evidence="1">18CBH55</strain>
    </source>
</reference>
<sequence>MGAWVDFSNRIEIGNRSWNNGAMQIYGYEELTEEFVRNIIASPGIRHIQITENLPRNAYKMIDRILEERADMYFRIYSMGEKEPVDLNFLSAGTG</sequence>
<dbReference type="RefSeq" id="WP_087252025.1">
    <property type="nucleotide sequence ID" value="NZ_BSCH01000022.1"/>
</dbReference>
<accession>A0A9W6CGD5</accession>
<reference evidence="1" key="2">
    <citation type="submission" date="2022-11" db="EMBL/GenBank/DDBJ databases">
        <title>Draft genome sequence of Sellimonas catena strain 18CBH55.</title>
        <authorList>
            <person name="Atsushi H."/>
            <person name="Moriya O."/>
            <person name="Mitsuo S."/>
        </authorList>
    </citation>
    <scope>NUCLEOTIDE SEQUENCE</scope>
    <source>
        <strain evidence="1">18CBH55</strain>
    </source>
</reference>
<dbReference type="AlphaFoldDB" id="A0A9W6CGD5"/>
<name>A0A9W6CGD5_9FIRM</name>
<dbReference type="EMBL" id="BSCH01000022">
    <property type="protein sequence ID" value="GLG91556.1"/>
    <property type="molecule type" value="Genomic_DNA"/>
</dbReference>
<proteinExistence type="predicted"/>
<reference evidence="1" key="1">
    <citation type="submission" date="2022-11" db="EMBL/GenBank/DDBJ databases">
        <title>Draft genome sequence of Sellimonas catena strain 18CBH55.</title>
        <authorList>
            <person name="Hisatomi A."/>
            <person name="Ohkuma M."/>
            <person name="Sakamoto M."/>
        </authorList>
    </citation>
    <scope>NUCLEOTIDE SEQUENCE</scope>
    <source>
        <strain evidence="1">18CBH55</strain>
    </source>
</reference>
<evidence type="ECO:0000313" key="1">
    <source>
        <dbReference type="EMBL" id="GLG91556.1"/>
    </source>
</evidence>
<comment type="caution">
    <text evidence="1">The sequence shown here is derived from an EMBL/GenBank/DDBJ whole genome shotgun (WGS) entry which is preliminary data.</text>
</comment>
<dbReference type="Proteomes" id="UP001145094">
    <property type="component" value="Unassembled WGS sequence"/>
</dbReference>
<gene>
    <name evidence="1" type="ORF">Selli2_29830</name>
</gene>
<protein>
    <submittedName>
        <fullName evidence="1">Uncharacterized protein</fullName>
    </submittedName>
</protein>
<evidence type="ECO:0000313" key="2">
    <source>
        <dbReference type="Proteomes" id="UP001145094"/>
    </source>
</evidence>